<proteinExistence type="predicted"/>
<keyword evidence="1" id="KW-0812">Transmembrane</keyword>
<feature type="transmembrane region" description="Helical" evidence="1">
    <location>
        <begin position="36"/>
        <end position="55"/>
    </location>
</feature>
<organism evidence="3 4">
    <name type="scientific">Ruminococcus albus SY3</name>
    <dbReference type="NCBI Taxonomy" id="1341156"/>
    <lineage>
        <taxon>Bacteria</taxon>
        <taxon>Bacillati</taxon>
        <taxon>Bacillota</taxon>
        <taxon>Clostridia</taxon>
        <taxon>Eubacteriales</taxon>
        <taxon>Oscillospiraceae</taxon>
        <taxon>Ruminococcus</taxon>
    </lineage>
</organism>
<evidence type="ECO:0000313" key="2">
    <source>
        <dbReference type="EMBL" id="EXM38382.1"/>
    </source>
</evidence>
<evidence type="ECO:0000313" key="4">
    <source>
        <dbReference type="Proteomes" id="UP000021369"/>
    </source>
</evidence>
<comment type="caution">
    <text evidence="3">The sequence shown here is derived from an EMBL/GenBank/DDBJ whole genome shotgun (WGS) entry which is preliminary data.</text>
</comment>
<dbReference type="AlphaFoldDB" id="A0A011VW78"/>
<feature type="transmembrane region" description="Helical" evidence="1">
    <location>
        <begin position="12"/>
        <end position="30"/>
    </location>
</feature>
<protein>
    <submittedName>
        <fullName evidence="3">Uncharacterized protein</fullName>
    </submittedName>
</protein>
<dbReference type="Proteomes" id="UP000021369">
    <property type="component" value="Unassembled WGS sequence"/>
</dbReference>
<dbReference type="RefSeq" id="WP_037288103.1">
    <property type="nucleotide sequence ID" value="NZ_JEOB01000003.1"/>
</dbReference>
<gene>
    <name evidence="3" type="ORF">RASY3_10940</name>
    <name evidence="2" type="ORF">RASY3_19630</name>
</gene>
<dbReference type="PATRIC" id="fig|1341156.4.peg.2132"/>
<dbReference type="EMBL" id="JEOB01000004">
    <property type="protein sequence ID" value="EXM38382.1"/>
    <property type="molecule type" value="Genomic_DNA"/>
</dbReference>
<dbReference type="OrthoDB" id="1822494at2"/>
<sequence>MNNNDKYRQNKKNGFVIITLFTLLFLPMMFFDVFDLIFALPFLLLLWGPFLFFISKAEKEYRRSKLLYKGDLDEAVRKCRNVKGDNAALDQGIYGLLSCHLTLYTDIDIIQPRYYGLQSNKPTYQLYIYIKYNSEAASDVLNFATRSEIEEFIEMIKSVSPIELRVNEPSGAPTGKEMDSMTRAALGNTVADILQFDKYSSEQIDARANRNSDDILVVKDPDDPMFKNMGIEMRRMDERTKTVDPDDFFGKVPIVKADKDADDPADKDKIIF</sequence>
<keyword evidence="4" id="KW-1185">Reference proteome</keyword>
<dbReference type="EMBL" id="JEOB01000003">
    <property type="protein sequence ID" value="EXM38853.1"/>
    <property type="molecule type" value="Genomic_DNA"/>
</dbReference>
<evidence type="ECO:0000313" key="3">
    <source>
        <dbReference type="EMBL" id="EXM38853.1"/>
    </source>
</evidence>
<keyword evidence="1" id="KW-1133">Transmembrane helix</keyword>
<name>A0A011VW78_RUMAL</name>
<accession>A0A011VW78</accession>
<keyword evidence="1" id="KW-0472">Membrane</keyword>
<evidence type="ECO:0000256" key="1">
    <source>
        <dbReference type="SAM" id="Phobius"/>
    </source>
</evidence>
<reference evidence="3 4" key="1">
    <citation type="submission" date="2013-06" db="EMBL/GenBank/DDBJ databases">
        <title>Rumen cellulosomics: divergent fiber-degrading strategies revealed by comparative genome-wide analysis of six Ruminococcal strains.</title>
        <authorList>
            <person name="Dassa B."/>
            <person name="Borovok I."/>
            <person name="Lamed R."/>
            <person name="Flint H."/>
            <person name="Yeoman C.J."/>
            <person name="White B."/>
            <person name="Bayer E.A."/>
        </authorList>
    </citation>
    <scope>NUCLEOTIDE SEQUENCE [LARGE SCALE GENOMIC DNA]</scope>
    <source>
        <strain evidence="3 4">SY3</strain>
    </source>
</reference>